<feature type="transmembrane region" description="Helical" evidence="1">
    <location>
        <begin position="122"/>
        <end position="142"/>
    </location>
</feature>
<dbReference type="EMBL" id="AP012319">
    <property type="protein sequence ID" value="BAL87028.1"/>
    <property type="molecule type" value="Genomic_DNA"/>
</dbReference>
<accession>I0H1Z1</accession>
<dbReference type="Proteomes" id="UP000007882">
    <property type="component" value="Chromosome"/>
</dbReference>
<dbReference type="KEGG" id="ams:AMIS_18080"/>
<organism evidence="2 3">
    <name type="scientific">Actinoplanes missouriensis (strain ATCC 14538 / DSM 43046 / CBS 188.64 / JCM 3121 / NBRC 102363 / NCIMB 12654 / NRRL B-3342 / UNCC 431)</name>
    <dbReference type="NCBI Taxonomy" id="512565"/>
    <lineage>
        <taxon>Bacteria</taxon>
        <taxon>Bacillati</taxon>
        <taxon>Actinomycetota</taxon>
        <taxon>Actinomycetes</taxon>
        <taxon>Micromonosporales</taxon>
        <taxon>Micromonosporaceae</taxon>
        <taxon>Actinoplanes</taxon>
    </lineage>
</organism>
<feature type="transmembrane region" description="Helical" evidence="1">
    <location>
        <begin position="35"/>
        <end position="58"/>
    </location>
</feature>
<name>I0H1Z1_ACTM4</name>
<feature type="transmembrane region" description="Helical" evidence="1">
    <location>
        <begin position="92"/>
        <end position="116"/>
    </location>
</feature>
<keyword evidence="1" id="KW-1133">Transmembrane helix</keyword>
<dbReference type="InterPro" id="IPR005325">
    <property type="entry name" value="DUF308_memb"/>
</dbReference>
<sequence length="181" mass="19166">MDHSRSWHWARLVLGVAAVVLGIVAFSWPEATLRVVGFLFGLNLLLMGVTRMLLLLFYAPNHPVLYRVLGILLSLLVAIVGLLCLRNIVASLALMLVLVAIGWMLDGLAEIFVSLGSGRDGGGWRIGLGIVTVLAGIAILVWPNIGLSAFLFIGATAVVFVGLLLVISAISGLRGARTVTA</sequence>
<dbReference type="AlphaFoldDB" id="I0H1Z1"/>
<dbReference type="GO" id="GO:0005886">
    <property type="term" value="C:plasma membrane"/>
    <property type="evidence" value="ECO:0007669"/>
    <property type="project" value="TreeGrafter"/>
</dbReference>
<feature type="transmembrane region" description="Helical" evidence="1">
    <location>
        <begin position="64"/>
        <end position="85"/>
    </location>
</feature>
<gene>
    <name evidence="2" type="ordered locus">AMIS_18080</name>
</gene>
<proteinExistence type="predicted"/>
<dbReference type="PANTHER" id="PTHR34989">
    <property type="entry name" value="PROTEIN HDED"/>
    <property type="match status" value="1"/>
</dbReference>
<dbReference type="PATRIC" id="fig|512565.3.peg.1820"/>
<protein>
    <recommendedName>
        <fullName evidence="4">Integral membrane protein</fullName>
    </recommendedName>
</protein>
<dbReference type="RefSeq" id="WP_014441925.1">
    <property type="nucleotide sequence ID" value="NC_017093.1"/>
</dbReference>
<dbReference type="PANTHER" id="PTHR34989:SF1">
    <property type="entry name" value="PROTEIN HDED"/>
    <property type="match status" value="1"/>
</dbReference>
<evidence type="ECO:0000313" key="3">
    <source>
        <dbReference type="Proteomes" id="UP000007882"/>
    </source>
</evidence>
<feature type="transmembrane region" description="Helical" evidence="1">
    <location>
        <begin position="6"/>
        <end position="28"/>
    </location>
</feature>
<dbReference type="InterPro" id="IPR052712">
    <property type="entry name" value="Acid_resist_chaperone_HdeD"/>
</dbReference>
<keyword evidence="3" id="KW-1185">Reference proteome</keyword>
<dbReference type="Pfam" id="PF03729">
    <property type="entry name" value="DUF308"/>
    <property type="match status" value="1"/>
</dbReference>
<keyword evidence="1" id="KW-0812">Transmembrane</keyword>
<dbReference type="eggNOG" id="COG3247">
    <property type="taxonomic scope" value="Bacteria"/>
</dbReference>
<feature type="transmembrane region" description="Helical" evidence="1">
    <location>
        <begin position="149"/>
        <end position="170"/>
    </location>
</feature>
<evidence type="ECO:0000256" key="1">
    <source>
        <dbReference type="SAM" id="Phobius"/>
    </source>
</evidence>
<evidence type="ECO:0000313" key="2">
    <source>
        <dbReference type="EMBL" id="BAL87028.1"/>
    </source>
</evidence>
<dbReference type="HOGENOM" id="CLU_091585_5_2_11"/>
<keyword evidence="1" id="KW-0472">Membrane</keyword>
<dbReference type="OrthoDB" id="3296121at2"/>
<dbReference type="STRING" id="512565.AMIS_18080"/>
<reference evidence="2 3" key="1">
    <citation type="submission" date="2012-02" db="EMBL/GenBank/DDBJ databases">
        <title>Complete genome sequence of Actinoplanes missouriensis 431 (= NBRC 102363).</title>
        <authorList>
            <person name="Ohnishi Y."/>
            <person name="Ishikawa J."/>
            <person name="Sekine M."/>
            <person name="Hosoyama A."/>
            <person name="Harada T."/>
            <person name="Narita H."/>
            <person name="Hata T."/>
            <person name="Konno Y."/>
            <person name="Tutikane K."/>
            <person name="Fujita N."/>
            <person name="Horinouchi S."/>
            <person name="Hayakawa M."/>
        </authorList>
    </citation>
    <scope>NUCLEOTIDE SEQUENCE [LARGE SCALE GENOMIC DNA]</scope>
    <source>
        <strain evidence="3">ATCC 14538 / DSM 43046 / CBS 188.64 / JCM 3121 / NBRC 102363 / NCIMB 12654 / NRRL B-3342 / UNCC 431</strain>
    </source>
</reference>
<evidence type="ECO:0008006" key="4">
    <source>
        <dbReference type="Google" id="ProtNLM"/>
    </source>
</evidence>